<dbReference type="InterPro" id="IPR013320">
    <property type="entry name" value="ConA-like_dom_sf"/>
</dbReference>
<dbReference type="GO" id="GO:0005737">
    <property type="term" value="C:cytoplasm"/>
    <property type="evidence" value="ECO:0007669"/>
    <property type="project" value="UniProtKB-SubCell"/>
</dbReference>
<comment type="subcellular location">
    <subcellularLocation>
        <location evidence="9">Cytoplasm</location>
    </subcellularLocation>
</comment>
<dbReference type="NCBIfam" id="TIGR01322">
    <property type="entry name" value="scrB_fam"/>
    <property type="match status" value="1"/>
</dbReference>
<comment type="similarity">
    <text evidence="2 8">Belongs to the glycosyl hydrolase 32 family.</text>
</comment>
<dbReference type="PANTHER" id="PTHR43101:SF1">
    <property type="entry name" value="BETA-FRUCTOSIDASE"/>
    <property type="match status" value="1"/>
</dbReference>
<name>A0A0E1X8L3_STAAU</name>
<feature type="domain" description="Glycosyl hydrolase family 32 N-terminal" evidence="10">
    <location>
        <begin position="41"/>
        <end position="341"/>
    </location>
</feature>
<dbReference type="Proteomes" id="UP000003455">
    <property type="component" value="Chromosome"/>
</dbReference>
<dbReference type="Gene3D" id="2.115.10.20">
    <property type="entry name" value="Glycosyl hydrolase domain, family 43"/>
    <property type="match status" value="1"/>
</dbReference>
<comment type="pathway">
    <text evidence="1 9">Glycan biosynthesis; sucrose metabolism.</text>
</comment>
<dbReference type="InterPro" id="IPR013189">
    <property type="entry name" value="Glyco_hydro_32_C"/>
</dbReference>
<dbReference type="PANTHER" id="PTHR43101">
    <property type="entry name" value="BETA-FRUCTOSIDASE"/>
    <property type="match status" value="1"/>
</dbReference>
<evidence type="ECO:0000259" key="10">
    <source>
        <dbReference type="Pfam" id="PF00251"/>
    </source>
</evidence>
<evidence type="ECO:0000256" key="2">
    <source>
        <dbReference type="ARBA" id="ARBA00009902"/>
    </source>
</evidence>
<sequence length="497" mass="58260">MNIMTEWTREERYQRIEDVDTDYFKTLKQQVDQSKFRQQFHIQPETGLLNDPNGLIFYKGKYYVSHQWFPLGAVHGLKYWYNYTSDDLINFKAEGPILNPDTKYDSHGVYSGSAFEYNGHLYYMYTGNHRDNHWQRHASQMIARLKEDGSVEKFPKPVISQQPEGYTSHFRDPKVFKYGEKYYAIIGAQNNDQQGRLLLYNTEDIINWHYLGEINTELDDFGYMWECPDYFNVDNQDVILICPQGIEPKCDQFNNIYQSGYILGKFDIEKLTYEHENFVELDNGFDFYAPQTFLDEKGRRVLIGWMGLPEIEYPTDNEGWAHCLTIPRVLNVENGQLKQRPYPALEKLRHNKETALGYANKFTRKLHPYEGKQYELIIDILDNDATEVYFELRTSKTSSTLIAYNKRENKITLDRSDSGLLPTNVEGTTRSTILETPLKQLQIFVDTSSIEIFCNDGERVLTSRIFPTEDALGIKTSTESGQVYLQFTKYDLKDEHK</sequence>
<protein>
    <recommendedName>
        <fullName evidence="4 8">Sucrose-6-phosphate hydrolase</fullName>
        <ecNumber evidence="3 8">3.2.1.26</ecNumber>
    </recommendedName>
    <alternativeName>
        <fullName evidence="7 9">Invertase</fullName>
    </alternativeName>
</protein>
<evidence type="ECO:0000313" key="12">
    <source>
        <dbReference type="EMBL" id="EFH95739.1"/>
    </source>
</evidence>
<dbReference type="CDD" id="cd18623">
    <property type="entry name" value="GH32_ScrB-like"/>
    <property type="match status" value="1"/>
</dbReference>
<keyword evidence="9" id="KW-0119">Carbohydrate metabolism</keyword>
<evidence type="ECO:0000256" key="4">
    <source>
        <dbReference type="ARBA" id="ARBA00019623"/>
    </source>
</evidence>
<dbReference type="InterPro" id="IPR023296">
    <property type="entry name" value="Glyco_hydro_beta-prop_sf"/>
</dbReference>
<dbReference type="InterPro" id="IPR051214">
    <property type="entry name" value="GH32_Enzymes"/>
</dbReference>
<evidence type="ECO:0000256" key="7">
    <source>
        <dbReference type="ARBA" id="ARBA00033367"/>
    </source>
</evidence>
<dbReference type="InterPro" id="IPR006232">
    <property type="entry name" value="Suc6P_hydrolase"/>
</dbReference>
<dbReference type="UniPathway" id="UPA00238"/>
<accession>A0A0E1X8L3</accession>
<dbReference type="GO" id="GO:0004564">
    <property type="term" value="F:beta-fructofuranosidase activity"/>
    <property type="evidence" value="ECO:0007669"/>
    <property type="project" value="UniProtKB-EC"/>
</dbReference>
<evidence type="ECO:0000256" key="3">
    <source>
        <dbReference type="ARBA" id="ARBA00012758"/>
    </source>
</evidence>
<proteinExistence type="inferred from homology"/>
<reference evidence="12 13" key="1">
    <citation type="submission" date="2010-05" db="EMBL/GenBank/DDBJ databases">
        <authorList>
            <person name="Muzny D."/>
            <person name="Qin X."/>
            <person name="Buhay C."/>
            <person name="Dugan-Rocha S."/>
            <person name="Ding Y."/>
            <person name="Chen G."/>
            <person name="Hawes A."/>
            <person name="Holder M."/>
            <person name="Jhangiani S."/>
            <person name="Johnson A."/>
            <person name="Khan Z."/>
            <person name="Li Z."/>
            <person name="Liu W."/>
            <person name="Liu X."/>
            <person name="Perez L."/>
            <person name="Shen H."/>
            <person name="Wang Q."/>
            <person name="Watt J."/>
            <person name="Xi L."/>
            <person name="Xin Y."/>
            <person name="Zhou J."/>
            <person name="Deng J."/>
            <person name="Jiang H."/>
            <person name="Liu Y."/>
            <person name="Qu J."/>
            <person name="Song X.-Z."/>
            <person name="Zhang L."/>
            <person name="Villasana D."/>
            <person name="Johnson A."/>
            <person name="Liu J."/>
            <person name="Liyanage D."/>
            <person name="Lorensuhewa L."/>
            <person name="Robinson T."/>
            <person name="Song A."/>
            <person name="Song B.-B."/>
            <person name="Dinh H."/>
            <person name="Thornton R."/>
            <person name="Coyle M."/>
            <person name="Francisco L."/>
            <person name="Jackson L."/>
            <person name="Javaid M."/>
            <person name="Korchina V."/>
            <person name="Kovar C."/>
            <person name="Mata R."/>
            <person name="Mathew T."/>
            <person name="Ngo R."/>
            <person name="Nguyen L."/>
            <person name="Nguyen N."/>
            <person name="Okwuonu G."/>
            <person name="Ongeri F."/>
            <person name="Pham C."/>
            <person name="Simmons D."/>
            <person name="Wilczek-Boney K."/>
            <person name="Hale W."/>
            <person name="Jakkamsetti A."/>
            <person name="Pham P."/>
            <person name="Ruth R."/>
            <person name="San Lucas F."/>
            <person name="Warren J."/>
            <person name="Zhang J."/>
            <person name="Zhao Z."/>
            <person name="Zhou C."/>
            <person name="Zhu D."/>
            <person name="Lee S."/>
            <person name="Bess C."/>
            <person name="Blankenburg K."/>
            <person name="Forbes L."/>
            <person name="Fu Q."/>
            <person name="Gubbala S."/>
            <person name="Hirani K."/>
            <person name="Jayaseelan J.C."/>
            <person name="Lara F."/>
            <person name="Munidasa M."/>
            <person name="Palculict T."/>
            <person name="Patil S."/>
            <person name="Pu L.-L."/>
            <person name="Saada N."/>
            <person name="Tang L."/>
            <person name="Weissenberger G."/>
            <person name="Zhu Y."/>
            <person name="Hemphill L."/>
            <person name="Shang Y."/>
            <person name="Youmans B."/>
            <person name="Ayvaz T."/>
            <person name="Ross M."/>
            <person name="Santibanez J."/>
            <person name="Aqrawi P."/>
            <person name="Gross S."/>
            <person name="Joshi V."/>
            <person name="Fowler G."/>
            <person name="Nazareth L."/>
            <person name="Reid J."/>
            <person name="Worley K."/>
            <person name="Petrosino J."/>
            <person name="Highlander S."/>
            <person name="Gibbs R."/>
        </authorList>
    </citation>
    <scope>NUCLEOTIDE SEQUENCE [LARGE SCALE GENOMIC DNA]</scope>
    <source>
        <strain evidence="12 13">MN8</strain>
    </source>
</reference>
<comment type="function">
    <text evidence="9">Enables the bacterium to metabolize sucrose as a sole carbon source.</text>
</comment>
<dbReference type="HOGENOM" id="CLU_001528_7_1_9"/>
<dbReference type="PROSITE" id="PS00609">
    <property type="entry name" value="GLYCOSYL_HYDROL_F32"/>
    <property type="match status" value="1"/>
</dbReference>
<dbReference type="AlphaFoldDB" id="A0A0E1X8L3"/>
<organism evidence="12 13">
    <name type="scientific">Staphylococcus aureus subsp. aureus MN8</name>
    <dbReference type="NCBI Taxonomy" id="548470"/>
    <lineage>
        <taxon>Bacteria</taxon>
        <taxon>Bacillati</taxon>
        <taxon>Bacillota</taxon>
        <taxon>Bacilli</taxon>
        <taxon>Bacillales</taxon>
        <taxon>Staphylococcaceae</taxon>
        <taxon>Staphylococcus</taxon>
    </lineage>
</organism>
<evidence type="ECO:0000259" key="11">
    <source>
        <dbReference type="Pfam" id="PF08244"/>
    </source>
</evidence>
<gene>
    <name evidence="12" type="ORF">HMPREF0769_11122</name>
</gene>
<dbReference type="EC" id="3.2.1.26" evidence="3 8"/>
<dbReference type="GO" id="GO:0005985">
    <property type="term" value="P:sucrose metabolic process"/>
    <property type="evidence" value="ECO:0007669"/>
    <property type="project" value="UniProtKB-UniPathway"/>
</dbReference>
<evidence type="ECO:0000256" key="8">
    <source>
        <dbReference type="RuleBase" id="RU362110"/>
    </source>
</evidence>
<dbReference type="SUPFAM" id="SSF49899">
    <property type="entry name" value="Concanavalin A-like lectins/glucanases"/>
    <property type="match status" value="1"/>
</dbReference>
<keyword evidence="9" id="KW-0963">Cytoplasm</keyword>
<dbReference type="SUPFAM" id="SSF75005">
    <property type="entry name" value="Arabinanase/levansucrase/invertase"/>
    <property type="match status" value="1"/>
</dbReference>
<evidence type="ECO:0000256" key="9">
    <source>
        <dbReference type="RuleBase" id="RU365015"/>
    </source>
</evidence>
<evidence type="ECO:0000256" key="1">
    <source>
        <dbReference type="ARBA" id="ARBA00004914"/>
    </source>
</evidence>
<dbReference type="InterPro" id="IPR013148">
    <property type="entry name" value="Glyco_hydro_32_N"/>
</dbReference>
<evidence type="ECO:0000313" key="13">
    <source>
        <dbReference type="Proteomes" id="UP000003455"/>
    </source>
</evidence>
<keyword evidence="5 8" id="KW-0378">Hydrolase</keyword>
<dbReference type="InterPro" id="IPR018053">
    <property type="entry name" value="Glyco_hydro_32_AS"/>
</dbReference>
<dbReference type="SMART" id="SM00640">
    <property type="entry name" value="Glyco_32"/>
    <property type="match status" value="1"/>
</dbReference>
<dbReference type="Gene3D" id="2.60.120.560">
    <property type="entry name" value="Exo-inulinase, domain 1"/>
    <property type="match status" value="1"/>
</dbReference>
<dbReference type="EMBL" id="ACJA02000002">
    <property type="protein sequence ID" value="EFH95739.1"/>
    <property type="molecule type" value="Genomic_DNA"/>
</dbReference>
<dbReference type="Pfam" id="PF00251">
    <property type="entry name" value="Glyco_hydro_32N"/>
    <property type="match status" value="1"/>
</dbReference>
<dbReference type="Pfam" id="PF08244">
    <property type="entry name" value="Glyco_hydro_32C"/>
    <property type="match status" value="1"/>
</dbReference>
<comment type="caution">
    <text evidence="12">The sequence shown here is derived from an EMBL/GenBank/DDBJ whole genome shotgun (WGS) entry which is preliminary data.</text>
</comment>
<feature type="domain" description="Glycosyl hydrolase family 32 C-terminal" evidence="11">
    <location>
        <begin position="345"/>
        <end position="484"/>
    </location>
</feature>
<comment type="catalytic activity">
    <reaction evidence="8">
        <text>Hydrolysis of terminal non-reducing beta-D-fructofuranoside residues in beta-D-fructofuranosides.</text>
        <dbReference type="EC" id="3.2.1.26"/>
    </reaction>
</comment>
<dbReference type="InterPro" id="IPR001362">
    <property type="entry name" value="Glyco_hydro_32"/>
</dbReference>
<evidence type="ECO:0000256" key="5">
    <source>
        <dbReference type="ARBA" id="ARBA00022801"/>
    </source>
</evidence>
<evidence type="ECO:0000256" key="6">
    <source>
        <dbReference type="ARBA" id="ARBA00023295"/>
    </source>
</evidence>
<keyword evidence="6 8" id="KW-0326">Glycosidase</keyword>